<evidence type="ECO:0000313" key="1">
    <source>
        <dbReference type="EMBL" id="QNK01687.1"/>
    </source>
</evidence>
<dbReference type="InterPro" id="IPR010982">
    <property type="entry name" value="Lambda_DNA-bd_dom_sf"/>
</dbReference>
<gene>
    <name evidence="1" type="ORF">H8F01_00460</name>
</gene>
<dbReference type="KEGG" id="dtl:H8F01_00460"/>
<dbReference type="EMBL" id="CP060412">
    <property type="protein sequence ID" value="QNK01687.1"/>
    <property type="molecule type" value="Genomic_DNA"/>
</dbReference>
<proteinExistence type="predicted"/>
<dbReference type="Gene3D" id="1.10.260.40">
    <property type="entry name" value="lambda repressor-like DNA-binding domains"/>
    <property type="match status" value="1"/>
</dbReference>
<dbReference type="GO" id="GO:0003677">
    <property type="term" value="F:DNA binding"/>
    <property type="evidence" value="ECO:0007669"/>
    <property type="project" value="InterPro"/>
</dbReference>
<evidence type="ECO:0008006" key="3">
    <source>
        <dbReference type="Google" id="ProtNLM"/>
    </source>
</evidence>
<dbReference type="SUPFAM" id="SSF47413">
    <property type="entry name" value="lambda repressor-like DNA-binding domains"/>
    <property type="match status" value="1"/>
</dbReference>
<accession>A0A7G8Q4H9</accession>
<dbReference type="AlphaFoldDB" id="A0A7G8Q4H9"/>
<sequence length="123" mass="13766">MTEEAPTPRNSKADQEAVADALVDQLHNTIRTQIARRKIRVADIARNYGCSQVYIFNLLKNKENVSLRVLGKLALAMGLQVTLAFAPIEGWEDRDNDIPGTSGRDLDSIDLDNEIQELLRNFA</sequence>
<reference evidence="1 2" key="1">
    <citation type="submission" date="2020-08" db="EMBL/GenBank/DDBJ databases">
        <title>Dyella sp. G9 isolated from forest soil.</title>
        <authorList>
            <person name="Fu J."/>
            <person name="Qiu L."/>
        </authorList>
    </citation>
    <scope>NUCLEOTIDE SEQUENCE [LARGE SCALE GENOMIC DNA]</scope>
    <source>
        <strain evidence="1 2">G9</strain>
    </source>
</reference>
<dbReference type="Proteomes" id="UP000515873">
    <property type="component" value="Chromosome"/>
</dbReference>
<dbReference type="RefSeq" id="WP_187057146.1">
    <property type="nucleotide sequence ID" value="NZ_CP060412.1"/>
</dbReference>
<keyword evidence="2" id="KW-1185">Reference proteome</keyword>
<name>A0A7G8Q4H9_9GAMM</name>
<protein>
    <recommendedName>
        <fullName evidence="3">HTH cro/C1-type domain-containing protein</fullName>
    </recommendedName>
</protein>
<organism evidence="1 2">
    <name type="scientific">Dyella telluris</name>
    <dbReference type="NCBI Taxonomy" id="2763498"/>
    <lineage>
        <taxon>Bacteria</taxon>
        <taxon>Pseudomonadati</taxon>
        <taxon>Pseudomonadota</taxon>
        <taxon>Gammaproteobacteria</taxon>
        <taxon>Lysobacterales</taxon>
        <taxon>Rhodanobacteraceae</taxon>
        <taxon>Dyella</taxon>
    </lineage>
</organism>
<evidence type="ECO:0000313" key="2">
    <source>
        <dbReference type="Proteomes" id="UP000515873"/>
    </source>
</evidence>